<protein>
    <submittedName>
        <fullName evidence="2">Uncharacterized protein</fullName>
    </submittedName>
</protein>
<feature type="transmembrane region" description="Helical" evidence="1">
    <location>
        <begin position="12"/>
        <end position="32"/>
    </location>
</feature>
<dbReference type="Proteomes" id="UP000237423">
    <property type="component" value="Unassembled WGS sequence"/>
</dbReference>
<keyword evidence="1" id="KW-0812">Transmembrane</keyword>
<organism evidence="2 3">
    <name type="scientific">Methylovulum psychrotolerans</name>
    <dbReference type="NCBI Taxonomy" id="1704499"/>
    <lineage>
        <taxon>Bacteria</taxon>
        <taxon>Pseudomonadati</taxon>
        <taxon>Pseudomonadota</taxon>
        <taxon>Gammaproteobacteria</taxon>
        <taxon>Methylococcales</taxon>
        <taxon>Methylococcaceae</taxon>
        <taxon>Methylovulum</taxon>
    </lineage>
</organism>
<keyword evidence="1" id="KW-0472">Membrane</keyword>
<evidence type="ECO:0000313" key="2">
    <source>
        <dbReference type="EMBL" id="POZ49594.1"/>
    </source>
</evidence>
<feature type="transmembrane region" description="Helical" evidence="1">
    <location>
        <begin position="44"/>
        <end position="65"/>
    </location>
</feature>
<evidence type="ECO:0000256" key="1">
    <source>
        <dbReference type="SAM" id="Phobius"/>
    </source>
</evidence>
<evidence type="ECO:0000313" key="3">
    <source>
        <dbReference type="Proteomes" id="UP000237423"/>
    </source>
</evidence>
<reference evidence="2 3" key="1">
    <citation type="submission" date="2017-11" db="EMBL/GenBank/DDBJ databases">
        <title>Draft Genome Sequence of Methylobacter psychrotolerans Sph1T, an Obligate Methanotroph from Low-Temperature Environments.</title>
        <authorList>
            <person name="Oshkin I.Y."/>
            <person name="Miroshnikov K."/>
            <person name="Belova S.E."/>
            <person name="Korzhenkov A."/>
            <person name="Toshchakov S.V."/>
            <person name="Dedysh S.N."/>
        </authorList>
    </citation>
    <scope>NUCLEOTIDE SEQUENCE [LARGE SCALE GENOMIC DNA]</scope>
    <source>
        <strain evidence="2 3">Sph1</strain>
    </source>
</reference>
<dbReference type="EMBL" id="PGFZ01000049">
    <property type="protein sequence ID" value="POZ49594.1"/>
    <property type="molecule type" value="Genomic_DNA"/>
</dbReference>
<accession>A0A2S5CFL4</accession>
<gene>
    <name evidence="2" type="ORF">AADEFJLK_04638</name>
</gene>
<name>A0A2S5CFL4_9GAMM</name>
<comment type="caution">
    <text evidence="2">The sequence shown here is derived from an EMBL/GenBank/DDBJ whole genome shotgun (WGS) entry which is preliminary data.</text>
</comment>
<keyword evidence="1" id="KW-1133">Transmembrane helix</keyword>
<dbReference type="RefSeq" id="WP_146054736.1">
    <property type="nucleotide sequence ID" value="NZ_PGFZ01000049.1"/>
</dbReference>
<proteinExistence type="predicted"/>
<dbReference type="AlphaFoldDB" id="A0A2S5CFL4"/>
<sequence length="154" mass="17706">MKFTEPYLLWQSFSYCMIIAFIFGSLLGGVIAQNKLQSKINNLLAFRSMVIWGVLSLPLGWIWGWDYISAIDKLDCQQSEIMMWRAFSNTPIKIDIKDLTNVRLGMTSSRGDSWVVNLYVGSEEVLYSTSRMTRKEAQYFIENISSMKQNGCSK</sequence>